<feature type="compositionally biased region" description="Acidic residues" evidence="1">
    <location>
        <begin position="105"/>
        <end position="123"/>
    </location>
</feature>
<gene>
    <name evidence="2" type="ORF">PIB30_096199</name>
</gene>
<reference evidence="2 3" key="1">
    <citation type="journal article" date="2023" name="Plants (Basel)">
        <title>Bridging the Gap: Combining Genomics and Transcriptomics Approaches to Understand Stylosanthes scabra, an Orphan Legume from the Brazilian Caatinga.</title>
        <authorList>
            <person name="Ferreira-Neto J.R.C."/>
            <person name="da Silva M.D."/>
            <person name="Binneck E."/>
            <person name="de Melo N.F."/>
            <person name="da Silva R.H."/>
            <person name="de Melo A.L.T.M."/>
            <person name="Pandolfi V."/>
            <person name="Bustamante F.O."/>
            <person name="Brasileiro-Vidal A.C."/>
            <person name="Benko-Iseppon A.M."/>
        </authorList>
    </citation>
    <scope>NUCLEOTIDE SEQUENCE [LARGE SCALE GENOMIC DNA]</scope>
    <source>
        <tissue evidence="2">Leaves</tissue>
    </source>
</reference>
<dbReference type="EMBL" id="JASCZI010062675">
    <property type="protein sequence ID" value="MED6140720.1"/>
    <property type="molecule type" value="Genomic_DNA"/>
</dbReference>
<sequence length="134" mass="15490">MPRRGALIRIAPKLRFLLRKLPLSIFPSSLTMQPDKTTDTTTEEADQLQHSKEKIRNDEGNFQGATSRVPTMEPWMLDKTEYLNENGRRRTYADLVIHGTLEPQSDSDEDSKEGGEDEFEDMDSERPMDWLEMS</sequence>
<name>A0ABU6SX82_9FABA</name>
<feature type="region of interest" description="Disordered" evidence="1">
    <location>
        <begin position="94"/>
        <end position="134"/>
    </location>
</feature>
<organism evidence="2 3">
    <name type="scientific">Stylosanthes scabra</name>
    <dbReference type="NCBI Taxonomy" id="79078"/>
    <lineage>
        <taxon>Eukaryota</taxon>
        <taxon>Viridiplantae</taxon>
        <taxon>Streptophyta</taxon>
        <taxon>Embryophyta</taxon>
        <taxon>Tracheophyta</taxon>
        <taxon>Spermatophyta</taxon>
        <taxon>Magnoliopsida</taxon>
        <taxon>eudicotyledons</taxon>
        <taxon>Gunneridae</taxon>
        <taxon>Pentapetalae</taxon>
        <taxon>rosids</taxon>
        <taxon>fabids</taxon>
        <taxon>Fabales</taxon>
        <taxon>Fabaceae</taxon>
        <taxon>Papilionoideae</taxon>
        <taxon>50 kb inversion clade</taxon>
        <taxon>dalbergioids sensu lato</taxon>
        <taxon>Dalbergieae</taxon>
        <taxon>Pterocarpus clade</taxon>
        <taxon>Stylosanthes</taxon>
    </lineage>
</organism>
<feature type="region of interest" description="Disordered" evidence="1">
    <location>
        <begin position="29"/>
        <end position="76"/>
    </location>
</feature>
<evidence type="ECO:0000313" key="3">
    <source>
        <dbReference type="Proteomes" id="UP001341840"/>
    </source>
</evidence>
<evidence type="ECO:0000256" key="1">
    <source>
        <dbReference type="SAM" id="MobiDB-lite"/>
    </source>
</evidence>
<proteinExistence type="predicted"/>
<feature type="compositionally biased region" description="Basic and acidic residues" evidence="1">
    <location>
        <begin position="124"/>
        <end position="134"/>
    </location>
</feature>
<comment type="caution">
    <text evidence="2">The sequence shown here is derived from an EMBL/GenBank/DDBJ whole genome shotgun (WGS) entry which is preliminary data.</text>
</comment>
<protein>
    <submittedName>
        <fullName evidence="2">Uncharacterized protein</fullName>
    </submittedName>
</protein>
<feature type="compositionally biased region" description="Basic and acidic residues" evidence="1">
    <location>
        <begin position="47"/>
        <end position="59"/>
    </location>
</feature>
<keyword evidence="3" id="KW-1185">Reference proteome</keyword>
<dbReference type="Proteomes" id="UP001341840">
    <property type="component" value="Unassembled WGS sequence"/>
</dbReference>
<accession>A0ABU6SX82</accession>
<evidence type="ECO:0000313" key="2">
    <source>
        <dbReference type="EMBL" id="MED6140720.1"/>
    </source>
</evidence>